<evidence type="ECO:0000313" key="2">
    <source>
        <dbReference type="EMBL" id="KAJ8868411.1"/>
    </source>
</evidence>
<evidence type="ECO:0000256" key="1">
    <source>
        <dbReference type="SAM" id="MobiDB-lite"/>
    </source>
</evidence>
<dbReference type="EMBL" id="JARBHB010000014">
    <property type="protein sequence ID" value="KAJ8868411.1"/>
    <property type="molecule type" value="Genomic_DNA"/>
</dbReference>
<dbReference type="PANTHER" id="PTHR47326">
    <property type="entry name" value="TRANSPOSABLE ELEMENT TC3 TRANSPOSASE-LIKE PROTEIN"/>
    <property type="match status" value="1"/>
</dbReference>
<proteinExistence type="predicted"/>
<dbReference type="PANTHER" id="PTHR47326:SF1">
    <property type="entry name" value="HTH PSQ-TYPE DOMAIN-CONTAINING PROTEIN"/>
    <property type="match status" value="1"/>
</dbReference>
<dbReference type="InterPro" id="IPR036397">
    <property type="entry name" value="RNaseH_sf"/>
</dbReference>
<protein>
    <submittedName>
        <fullName evidence="2">Uncharacterized protein</fullName>
    </submittedName>
</protein>
<comment type="caution">
    <text evidence="2">The sequence shown here is derived from an EMBL/GenBank/DDBJ whole genome shotgun (WGS) entry which is preliminary data.</text>
</comment>
<name>A0ABQ9GBG8_9NEOP</name>
<dbReference type="Proteomes" id="UP001159363">
    <property type="component" value="Chromosome 13"/>
</dbReference>
<gene>
    <name evidence="2" type="ORF">PR048_029927</name>
</gene>
<keyword evidence="3" id="KW-1185">Reference proteome</keyword>
<evidence type="ECO:0000313" key="3">
    <source>
        <dbReference type="Proteomes" id="UP001159363"/>
    </source>
</evidence>
<feature type="region of interest" description="Disordered" evidence="1">
    <location>
        <begin position="1"/>
        <end position="23"/>
    </location>
</feature>
<dbReference type="Gene3D" id="3.30.420.10">
    <property type="entry name" value="Ribonuclease H-like superfamily/Ribonuclease H"/>
    <property type="match status" value="1"/>
</dbReference>
<organism evidence="2 3">
    <name type="scientific">Dryococelus australis</name>
    <dbReference type="NCBI Taxonomy" id="614101"/>
    <lineage>
        <taxon>Eukaryota</taxon>
        <taxon>Metazoa</taxon>
        <taxon>Ecdysozoa</taxon>
        <taxon>Arthropoda</taxon>
        <taxon>Hexapoda</taxon>
        <taxon>Insecta</taxon>
        <taxon>Pterygota</taxon>
        <taxon>Neoptera</taxon>
        <taxon>Polyneoptera</taxon>
        <taxon>Phasmatodea</taxon>
        <taxon>Verophasmatodea</taxon>
        <taxon>Anareolatae</taxon>
        <taxon>Phasmatidae</taxon>
        <taxon>Eurycanthinae</taxon>
        <taxon>Dryococelus</taxon>
    </lineage>
</organism>
<sequence>MRAVQCPNHKKKKSYVTGRNGGPSLTTAFEGQLQRPAPPNKTILYWVDMFRQTGSVGNRNARHFGRPRSTRSNENVGWVMEKVLQSPKKSFRRMSEKLHLETTAVWRMVKENGSRSCRTQVLHELKAPDCSARMQYSGRVLSNLCLDQHFIDDWWLSEELSVKINGSDFKCEVFQQDGATAHVGRGNLALLHELFPNRAASRGSAFPYSPRSPYLTVCDAFLWGMIKQKCFNLLFRICVQTLKLWSVV</sequence>
<reference evidence="2 3" key="1">
    <citation type="submission" date="2023-02" db="EMBL/GenBank/DDBJ databases">
        <title>LHISI_Scaffold_Assembly.</title>
        <authorList>
            <person name="Stuart O.P."/>
            <person name="Cleave R."/>
            <person name="Magrath M.J.L."/>
            <person name="Mikheyev A.S."/>
        </authorList>
    </citation>
    <scope>NUCLEOTIDE SEQUENCE [LARGE SCALE GENOMIC DNA]</scope>
    <source>
        <strain evidence="2">Daus_M_001</strain>
        <tissue evidence="2">Leg muscle</tissue>
    </source>
</reference>
<accession>A0ABQ9GBG8</accession>